<dbReference type="AlphaFoldDB" id="A0AAV2QG12"/>
<evidence type="ECO:0000256" key="3">
    <source>
        <dbReference type="ARBA" id="ARBA00022833"/>
    </source>
</evidence>
<dbReference type="InterPro" id="IPR013087">
    <property type="entry name" value="Znf_C2H2_type"/>
</dbReference>
<gene>
    <name evidence="6" type="ORF">MNOR_LOCUS12212</name>
</gene>
<accession>A0AAV2QG12</accession>
<evidence type="ECO:0000256" key="2">
    <source>
        <dbReference type="ARBA" id="ARBA00022771"/>
    </source>
</evidence>
<dbReference type="Proteomes" id="UP001497623">
    <property type="component" value="Unassembled WGS sequence"/>
</dbReference>
<dbReference type="FunFam" id="3.30.160.60:FF:002343">
    <property type="entry name" value="Zinc finger protein 33A"/>
    <property type="match status" value="1"/>
</dbReference>
<evidence type="ECO:0000259" key="5">
    <source>
        <dbReference type="PROSITE" id="PS50157"/>
    </source>
</evidence>
<dbReference type="PANTHER" id="PTHR23235:SF120">
    <property type="entry name" value="KRUPPEL-LIKE FACTOR 15"/>
    <property type="match status" value="1"/>
</dbReference>
<organism evidence="6 7">
    <name type="scientific">Meganyctiphanes norvegica</name>
    <name type="common">Northern krill</name>
    <name type="synonym">Thysanopoda norvegica</name>
    <dbReference type="NCBI Taxonomy" id="48144"/>
    <lineage>
        <taxon>Eukaryota</taxon>
        <taxon>Metazoa</taxon>
        <taxon>Ecdysozoa</taxon>
        <taxon>Arthropoda</taxon>
        <taxon>Crustacea</taxon>
        <taxon>Multicrustacea</taxon>
        <taxon>Malacostraca</taxon>
        <taxon>Eumalacostraca</taxon>
        <taxon>Eucarida</taxon>
        <taxon>Euphausiacea</taxon>
        <taxon>Euphausiidae</taxon>
        <taxon>Meganyctiphanes</taxon>
    </lineage>
</organism>
<comment type="caution">
    <text evidence="6">The sequence shown here is derived from an EMBL/GenBank/DDBJ whole genome shotgun (WGS) entry which is preliminary data.</text>
</comment>
<feature type="domain" description="C2H2-type" evidence="5">
    <location>
        <begin position="224"/>
        <end position="251"/>
    </location>
</feature>
<dbReference type="Pfam" id="PF00096">
    <property type="entry name" value="zf-C2H2"/>
    <property type="match status" value="1"/>
</dbReference>
<sequence>MDLGGIVIEVADDTNWEGSVVTTINVNNSNKISNAGNRTLQVQNIGNTNVVQNEVVQESEQYVGQVLEYEVPGVAGAINVQYGIENENPSGNVQYVQNVPYNYEVNNYNVENHMNYSFDNKNEMVQNSNVQYNDFQNIDPNITYSIQTNSTNHLQRIHEVPVKEDTNGQVQYVFSENNNAYPEKESLTNPKKEKNYQCPHCDYRTDVPRSLTIHIRRHTGEKPYLCDKCGDSFTNPSDLLRHKIRHTDQREYLCGQCDSSFKDVAGINKHVKTMHFLGPGEISHYRFKEETSDWGEKILFIKVVKDSKHFVRRFRIVKS</sequence>
<dbReference type="PROSITE" id="PS50157">
    <property type="entry name" value="ZINC_FINGER_C2H2_2"/>
    <property type="match status" value="3"/>
</dbReference>
<reference evidence="6 7" key="1">
    <citation type="submission" date="2024-05" db="EMBL/GenBank/DDBJ databases">
        <authorList>
            <person name="Wallberg A."/>
        </authorList>
    </citation>
    <scope>NUCLEOTIDE SEQUENCE [LARGE SCALE GENOMIC DNA]</scope>
</reference>
<keyword evidence="3" id="KW-0862">Zinc</keyword>
<keyword evidence="7" id="KW-1185">Reference proteome</keyword>
<feature type="domain" description="C2H2-type" evidence="5">
    <location>
        <begin position="252"/>
        <end position="275"/>
    </location>
</feature>
<dbReference type="GO" id="GO:0008270">
    <property type="term" value="F:zinc ion binding"/>
    <property type="evidence" value="ECO:0007669"/>
    <property type="project" value="UniProtKB-KW"/>
</dbReference>
<evidence type="ECO:0000256" key="1">
    <source>
        <dbReference type="ARBA" id="ARBA00022723"/>
    </source>
</evidence>
<evidence type="ECO:0000313" key="6">
    <source>
        <dbReference type="EMBL" id="CAL4083712.1"/>
    </source>
</evidence>
<proteinExistence type="predicted"/>
<name>A0AAV2QG12_MEGNR</name>
<dbReference type="PROSITE" id="PS00028">
    <property type="entry name" value="ZINC_FINGER_C2H2_1"/>
    <property type="match status" value="2"/>
</dbReference>
<dbReference type="SMART" id="SM00355">
    <property type="entry name" value="ZnF_C2H2"/>
    <property type="match status" value="3"/>
</dbReference>
<dbReference type="SUPFAM" id="SSF57667">
    <property type="entry name" value="beta-beta-alpha zinc fingers"/>
    <property type="match status" value="2"/>
</dbReference>
<dbReference type="GO" id="GO:0000978">
    <property type="term" value="F:RNA polymerase II cis-regulatory region sequence-specific DNA binding"/>
    <property type="evidence" value="ECO:0007669"/>
    <property type="project" value="TreeGrafter"/>
</dbReference>
<dbReference type="EMBL" id="CAXKWB010006634">
    <property type="protein sequence ID" value="CAL4083712.1"/>
    <property type="molecule type" value="Genomic_DNA"/>
</dbReference>
<dbReference type="GO" id="GO:0000981">
    <property type="term" value="F:DNA-binding transcription factor activity, RNA polymerase II-specific"/>
    <property type="evidence" value="ECO:0007669"/>
    <property type="project" value="TreeGrafter"/>
</dbReference>
<evidence type="ECO:0000256" key="4">
    <source>
        <dbReference type="PROSITE-ProRule" id="PRU00042"/>
    </source>
</evidence>
<dbReference type="PANTHER" id="PTHR23235">
    <property type="entry name" value="KRUEPPEL-LIKE TRANSCRIPTION FACTOR"/>
    <property type="match status" value="1"/>
</dbReference>
<keyword evidence="2 4" id="KW-0863">Zinc-finger</keyword>
<feature type="domain" description="C2H2-type" evidence="5">
    <location>
        <begin position="196"/>
        <end position="223"/>
    </location>
</feature>
<dbReference type="Gene3D" id="3.30.160.60">
    <property type="entry name" value="Classic Zinc Finger"/>
    <property type="match status" value="2"/>
</dbReference>
<keyword evidence="1" id="KW-0479">Metal-binding</keyword>
<evidence type="ECO:0000313" key="7">
    <source>
        <dbReference type="Proteomes" id="UP001497623"/>
    </source>
</evidence>
<dbReference type="InterPro" id="IPR036236">
    <property type="entry name" value="Znf_C2H2_sf"/>
</dbReference>
<dbReference type="Pfam" id="PF13909">
    <property type="entry name" value="zf-H2C2_5"/>
    <property type="match status" value="1"/>
</dbReference>
<protein>
    <recommendedName>
        <fullName evidence="5">C2H2-type domain-containing protein</fullName>
    </recommendedName>
</protein>